<feature type="transmembrane region" description="Helical" evidence="11">
    <location>
        <begin position="20"/>
        <end position="38"/>
    </location>
</feature>
<keyword evidence="9" id="KW-0739">Sodium transport</keyword>
<keyword evidence="3" id="KW-1003">Cell membrane</keyword>
<evidence type="ECO:0000256" key="8">
    <source>
        <dbReference type="ARBA" id="ARBA00023136"/>
    </source>
</evidence>
<dbReference type="GO" id="GO:0015385">
    <property type="term" value="F:sodium:proton antiporter activity"/>
    <property type="evidence" value="ECO:0007669"/>
    <property type="project" value="InterPro"/>
</dbReference>
<feature type="transmembrane region" description="Helical" evidence="11">
    <location>
        <begin position="502"/>
        <end position="526"/>
    </location>
</feature>
<dbReference type="AlphaFoldDB" id="A0A1E7FMJ4"/>
<gene>
    <name evidence="13" type="ORF">FRACYDRAFT_237306</name>
</gene>
<evidence type="ECO:0000256" key="4">
    <source>
        <dbReference type="ARBA" id="ARBA00022692"/>
    </source>
</evidence>
<keyword evidence="2" id="KW-0813">Transport</keyword>
<protein>
    <submittedName>
        <fullName evidence="13">Na_H_Exchanger-domain-containing protein</fullName>
    </submittedName>
</protein>
<dbReference type="InterPro" id="IPR006153">
    <property type="entry name" value="Cation/H_exchanger_TM"/>
</dbReference>
<evidence type="ECO:0000313" key="14">
    <source>
        <dbReference type="Proteomes" id="UP000095751"/>
    </source>
</evidence>
<dbReference type="EMBL" id="KV784356">
    <property type="protein sequence ID" value="OEU19013.1"/>
    <property type="molecule type" value="Genomic_DNA"/>
</dbReference>
<evidence type="ECO:0000256" key="3">
    <source>
        <dbReference type="ARBA" id="ARBA00022475"/>
    </source>
</evidence>
<evidence type="ECO:0000256" key="9">
    <source>
        <dbReference type="ARBA" id="ARBA00023201"/>
    </source>
</evidence>
<keyword evidence="7" id="KW-0406">Ion transport</keyword>
<evidence type="ECO:0000256" key="11">
    <source>
        <dbReference type="SAM" id="Phobius"/>
    </source>
</evidence>
<keyword evidence="4 11" id="KW-0812">Transmembrane</keyword>
<organism evidence="13 14">
    <name type="scientific">Fragilariopsis cylindrus CCMP1102</name>
    <dbReference type="NCBI Taxonomy" id="635003"/>
    <lineage>
        <taxon>Eukaryota</taxon>
        <taxon>Sar</taxon>
        <taxon>Stramenopiles</taxon>
        <taxon>Ochrophyta</taxon>
        <taxon>Bacillariophyta</taxon>
        <taxon>Bacillariophyceae</taxon>
        <taxon>Bacillariophycidae</taxon>
        <taxon>Bacillariales</taxon>
        <taxon>Bacillariaceae</taxon>
        <taxon>Fragilariopsis</taxon>
    </lineage>
</organism>
<feature type="region of interest" description="Disordered" evidence="10">
    <location>
        <begin position="715"/>
        <end position="752"/>
    </location>
</feature>
<feature type="transmembrane region" description="Helical" evidence="11">
    <location>
        <begin position="256"/>
        <end position="274"/>
    </location>
</feature>
<dbReference type="GO" id="GO:0005886">
    <property type="term" value="C:plasma membrane"/>
    <property type="evidence" value="ECO:0007669"/>
    <property type="project" value="UniProtKB-SubCell"/>
</dbReference>
<reference evidence="13 14" key="1">
    <citation type="submission" date="2016-09" db="EMBL/GenBank/DDBJ databases">
        <title>Extensive genetic diversity and differential bi-allelic expression allows diatom success in the polar Southern Ocean.</title>
        <authorList>
            <consortium name="DOE Joint Genome Institute"/>
            <person name="Mock T."/>
            <person name="Otillar R.P."/>
            <person name="Strauss J."/>
            <person name="Dupont C."/>
            <person name="Frickenhaus S."/>
            <person name="Maumus F."/>
            <person name="Mcmullan M."/>
            <person name="Sanges R."/>
            <person name="Schmutz J."/>
            <person name="Toseland A."/>
            <person name="Valas R."/>
            <person name="Veluchamy A."/>
            <person name="Ward B.J."/>
            <person name="Allen A."/>
            <person name="Barry K."/>
            <person name="Falciatore A."/>
            <person name="Ferrante M."/>
            <person name="Fortunato A.E."/>
            <person name="Gloeckner G."/>
            <person name="Gruber A."/>
            <person name="Hipkin R."/>
            <person name="Janech M."/>
            <person name="Kroth P."/>
            <person name="Leese F."/>
            <person name="Lindquist E."/>
            <person name="Lyon B.R."/>
            <person name="Martin J."/>
            <person name="Mayer C."/>
            <person name="Parker M."/>
            <person name="Quesneville H."/>
            <person name="Raymond J."/>
            <person name="Uhlig C."/>
            <person name="Valentin K.U."/>
            <person name="Worden A.Z."/>
            <person name="Armbrust E.V."/>
            <person name="Bowler C."/>
            <person name="Green B."/>
            <person name="Moulton V."/>
            <person name="Van Oosterhout C."/>
            <person name="Grigoriev I."/>
        </authorList>
    </citation>
    <scope>NUCLEOTIDE SEQUENCE [LARGE SCALE GENOMIC DNA]</scope>
    <source>
        <strain evidence="13 14">CCMP1102</strain>
    </source>
</reference>
<keyword evidence="5 11" id="KW-1133">Transmembrane helix</keyword>
<keyword evidence="8 11" id="KW-0472">Membrane</keyword>
<feature type="transmembrane region" description="Helical" evidence="11">
    <location>
        <begin position="330"/>
        <end position="349"/>
    </location>
</feature>
<evidence type="ECO:0000256" key="1">
    <source>
        <dbReference type="ARBA" id="ARBA00004651"/>
    </source>
</evidence>
<keyword evidence="14" id="KW-1185">Reference proteome</keyword>
<evidence type="ECO:0000313" key="13">
    <source>
        <dbReference type="EMBL" id="OEU19013.1"/>
    </source>
</evidence>
<dbReference type="OrthoDB" id="441412at2759"/>
<feature type="compositionally biased region" description="Basic and acidic residues" evidence="10">
    <location>
        <begin position="1001"/>
        <end position="1021"/>
    </location>
</feature>
<feature type="transmembrane region" description="Helical" evidence="11">
    <location>
        <begin position="181"/>
        <end position="204"/>
    </location>
</feature>
<dbReference type="InterPro" id="IPR018422">
    <property type="entry name" value="Cation/H_exchanger_CPA1"/>
</dbReference>
<evidence type="ECO:0000256" key="10">
    <source>
        <dbReference type="SAM" id="MobiDB-lite"/>
    </source>
</evidence>
<evidence type="ECO:0000256" key="2">
    <source>
        <dbReference type="ARBA" id="ARBA00022448"/>
    </source>
</evidence>
<dbReference type="Proteomes" id="UP000095751">
    <property type="component" value="Unassembled WGS sequence"/>
</dbReference>
<feature type="transmembrane region" description="Helical" evidence="11">
    <location>
        <begin position="385"/>
        <end position="409"/>
    </location>
</feature>
<feature type="domain" description="Cation/H+ exchanger transmembrane" evidence="12">
    <location>
        <begin position="101"/>
        <end position="528"/>
    </location>
</feature>
<dbReference type="GO" id="GO:0051453">
    <property type="term" value="P:regulation of intracellular pH"/>
    <property type="evidence" value="ECO:0007669"/>
    <property type="project" value="TreeGrafter"/>
</dbReference>
<dbReference type="GO" id="GO:0015386">
    <property type="term" value="F:potassium:proton antiporter activity"/>
    <property type="evidence" value="ECO:0007669"/>
    <property type="project" value="TreeGrafter"/>
</dbReference>
<dbReference type="Pfam" id="PF00999">
    <property type="entry name" value="Na_H_Exchanger"/>
    <property type="match status" value="1"/>
</dbReference>
<feature type="transmembrane region" description="Helical" evidence="11">
    <location>
        <begin position="294"/>
        <end position="318"/>
    </location>
</feature>
<dbReference type="GO" id="GO:0098719">
    <property type="term" value="P:sodium ion import across plasma membrane"/>
    <property type="evidence" value="ECO:0007669"/>
    <property type="project" value="TreeGrafter"/>
</dbReference>
<feature type="transmembrane region" description="Helical" evidence="11">
    <location>
        <begin position="87"/>
        <end position="105"/>
    </location>
</feature>
<evidence type="ECO:0000256" key="6">
    <source>
        <dbReference type="ARBA" id="ARBA00023053"/>
    </source>
</evidence>
<proteinExistence type="predicted"/>
<evidence type="ECO:0000259" key="12">
    <source>
        <dbReference type="Pfam" id="PF00999"/>
    </source>
</evidence>
<feature type="transmembrane region" description="Helical" evidence="11">
    <location>
        <begin position="216"/>
        <end position="235"/>
    </location>
</feature>
<feature type="region of interest" description="Disordered" evidence="10">
    <location>
        <begin position="989"/>
        <end position="1034"/>
    </location>
</feature>
<dbReference type="InParanoid" id="A0A1E7FMJ4"/>
<comment type="subcellular location">
    <subcellularLocation>
        <location evidence="1">Cell membrane</location>
        <topology evidence="1">Multi-pass membrane protein</topology>
    </subcellularLocation>
</comment>
<dbReference type="PANTHER" id="PTHR10110">
    <property type="entry name" value="SODIUM/HYDROGEN EXCHANGER"/>
    <property type="match status" value="1"/>
</dbReference>
<name>A0A1E7FMJ4_9STRA</name>
<feature type="transmembrane region" description="Helical" evidence="11">
    <location>
        <begin position="112"/>
        <end position="132"/>
    </location>
</feature>
<sequence>MIFNIITLMFAPFRYYRNGLTTGILRTLVALIMVIYLWEDTTVDAQETITNTTTDIVNGDNSNSSGCNSGETTDVIPISDNATASDYVLFPWFVQLLGCCSLFLLTRFNCPIPYAAIMFILGAMMGIFSTNLSLPSHLHDSITEWINFDSELLLMVFLPGLLFKEAVEVPINLFQVASVQIWILSFPMVLVGTGLVGAAGYYVLPYQTEDPDIFGIWAWITLGAILASTDPIAVSTVLKTAGASPRLVMHITGESLMNDGSSYVFFTIASSLWYDKLNLPRPDDLEITTIAGYIGYFFRMSLGGTTIGVVFGFALLVLLRELDRRLERQYDILQVVLGLTAAYLCFYVCDATILHMSGIMAVVACGLVVNRFGKGMINDEELMHSYLSLAEFLLNTLLFALGGLIWAAISFSKLTTPRVRLRDCGWLLLFYVLMLVIRFFQVGLFYPILSRIGLKSNWKEGVFLAYGGLHGSVGVALGLNLVQYVIRETNGDDLRKREAASILLFFGGGGTLLTLLINGTSAGFILKKLGLSKPSVPAEHVKHIFEGAAKDYVYAQIKNLFQEPRFQNVSFDLLKEIVPFVTKEPPRISGDIEGVHYNPSTSIHQFNQRIAGEGKQYMSLLKAARRASDQLLAFAKSDLLLIEMRQIFLELLREAYKLSHEFFELDQKQHNGFLYDVLTQSVDLAINDVRYDHKPIDDWQHTEIFFRRNRVNREPSSSSMRMSSEVSSNSASQRDANLRRRKRIPNKRESGLSLGSSLRSLVSFNNNTAKKDVCVEKAKISVKRLRLDVLRAIAFKRGHEMAESKLELYVNRFDDEEDASMQAHHQITTSAFEQVLLESRDQVRFADEMLEDEVSDKDLEIILSYYCAKIVIRRLSKFTECKAEEGLIGKQEARNYLRTMMEKANQTESRTVERLAELRLESRSKSQHLSSLESIHYDVEDIKTSTDCNIDPHISDTIGANNTKSNSNSTPLNALFDTPLVVASVSSMPQIEEGNDEIEEEKDRCGKTLNDENNQKKKDDGAEAPNDDCSYASA</sequence>
<feature type="transmembrane region" description="Helical" evidence="11">
    <location>
        <begin position="429"/>
        <end position="449"/>
    </location>
</feature>
<dbReference type="Gene3D" id="6.10.140.1330">
    <property type="match status" value="1"/>
</dbReference>
<feature type="transmembrane region" description="Helical" evidence="11">
    <location>
        <begin position="461"/>
        <end position="482"/>
    </location>
</feature>
<keyword evidence="6" id="KW-0915">Sodium</keyword>
<accession>A0A1E7FMJ4</accession>
<evidence type="ECO:0000256" key="7">
    <source>
        <dbReference type="ARBA" id="ARBA00023065"/>
    </source>
</evidence>
<dbReference type="KEGG" id="fcy:FRACYDRAFT_237306"/>
<dbReference type="PANTHER" id="PTHR10110:SF86">
    <property type="entry name" value="SODIUM_HYDROGEN EXCHANGER 7"/>
    <property type="match status" value="1"/>
</dbReference>
<feature type="transmembrane region" description="Helical" evidence="11">
    <location>
        <begin position="152"/>
        <end position="174"/>
    </location>
</feature>
<evidence type="ECO:0000256" key="5">
    <source>
        <dbReference type="ARBA" id="ARBA00022989"/>
    </source>
</evidence>
<feature type="compositionally biased region" description="Low complexity" evidence="10">
    <location>
        <begin position="716"/>
        <end position="732"/>
    </location>
</feature>